<dbReference type="InterPro" id="IPR001647">
    <property type="entry name" value="HTH_TetR"/>
</dbReference>
<dbReference type="KEGG" id="rpb:RPB_3642"/>
<dbReference type="InterPro" id="IPR036271">
    <property type="entry name" value="Tet_transcr_reg_TetR-rel_C_sf"/>
</dbReference>
<evidence type="ECO:0000256" key="3">
    <source>
        <dbReference type="ARBA" id="ARBA00023163"/>
    </source>
</evidence>
<evidence type="ECO:0000256" key="5">
    <source>
        <dbReference type="SAM" id="MobiDB-lite"/>
    </source>
</evidence>
<feature type="DNA-binding region" description="H-T-H motif" evidence="4">
    <location>
        <begin position="33"/>
        <end position="52"/>
    </location>
</feature>
<dbReference type="PANTHER" id="PTHR30055">
    <property type="entry name" value="HTH-TYPE TRANSCRIPTIONAL REGULATOR RUTR"/>
    <property type="match status" value="1"/>
</dbReference>
<dbReference type="PROSITE" id="PS50977">
    <property type="entry name" value="HTH_TETR_2"/>
    <property type="match status" value="1"/>
</dbReference>
<dbReference type="InterPro" id="IPR041490">
    <property type="entry name" value="KstR2_TetR_C"/>
</dbReference>
<evidence type="ECO:0000256" key="1">
    <source>
        <dbReference type="ARBA" id="ARBA00023015"/>
    </source>
</evidence>
<dbReference type="Gene3D" id="1.10.357.10">
    <property type="entry name" value="Tetracycline Repressor, domain 2"/>
    <property type="match status" value="1"/>
</dbReference>
<dbReference type="HOGENOM" id="CLU_069356_12_4_5"/>
<dbReference type="AlphaFoldDB" id="Q2ITX3"/>
<reference evidence="7 8" key="1">
    <citation type="submission" date="2006-01" db="EMBL/GenBank/DDBJ databases">
        <title>Complete sequence of Rhodopseudomonas palustris HaA2.</title>
        <authorList>
            <consortium name="US DOE Joint Genome Institute"/>
            <person name="Copeland A."/>
            <person name="Lucas S."/>
            <person name="Lapidus A."/>
            <person name="Barry K."/>
            <person name="Detter J.C."/>
            <person name="Glavina T."/>
            <person name="Hammon N."/>
            <person name="Israni S."/>
            <person name="Pitluck S."/>
            <person name="Chain P."/>
            <person name="Malfatti S."/>
            <person name="Shin M."/>
            <person name="Vergez L."/>
            <person name="Schmutz J."/>
            <person name="Larimer F."/>
            <person name="Land M."/>
            <person name="Hauser L."/>
            <person name="Pelletier D.A."/>
            <person name="Kyrpides N."/>
            <person name="Anderson I."/>
            <person name="Oda Y."/>
            <person name="Harwood C.S."/>
            <person name="Richardson P."/>
        </authorList>
    </citation>
    <scope>NUCLEOTIDE SEQUENCE [LARGE SCALE GENOMIC DNA]</scope>
    <source>
        <strain evidence="7 8">HaA2</strain>
    </source>
</reference>
<evidence type="ECO:0000256" key="2">
    <source>
        <dbReference type="ARBA" id="ARBA00023125"/>
    </source>
</evidence>
<feature type="region of interest" description="Disordered" evidence="5">
    <location>
        <begin position="200"/>
        <end position="227"/>
    </location>
</feature>
<dbReference type="InterPro" id="IPR050109">
    <property type="entry name" value="HTH-type_TetR-like_transc_reg"/>
</dbReference>
<dbReference type="Proteomes" id="UP000008809">
    <property type="component" value="Chromosome"/>
</dbReference>
<dbReference type="EMBL" id="CP000250">
    <property type="protein sequence ID" value="ABD08337.1"/>
    <property type="molecule type" value="Genomic_DNA"/>
</dbReference>
<dbReference type="SUPFAM" id="SSF46689">
    <property type="entry name" value="Homeodomain-like"/>
    <property type="match status" value="1"/>
</dbReference>
<dbReference type="PRINTS" id="PR00455">
    <property type="entry name" value="HTHTETR"/>
</dbReference>
<dbReference type="Pfam" id="PF00440">
    <property type="entry name" value="TetR_N"/>
    <property type="match status" value="1"/>
</dbReference>
<dbReference type="OrthoDB" id="9779746at2"/>
<organism evidence="7 8">
    <name type="scientific">Rhodopseudomonas palustris (strain HaA2)</name>
    <dbReference type="NCBI Taxonomy" id="316058"/>
    <lineage>
        <taxon>Bacteria</taxon>
        <taxon>Pseudomonadati</taxon>
        <taxon>Pseudomonadota</taxon>
        <taxon>Alphaproteobacteria</taxon>
        <taxon>Hyphomicrobiales</taxon>
        <taxon>Nitrobacteraceae</taxon>
        <taxon>Rhodopseudomonas</taxon>
    </lineage>
</organism>
<name>Q2ITX3_RHOP2</name>
<dbReference type="Pfam" id="PF17932">
    <property type="entry name" value="TetR_C_24"/>
    <property type="match status" value="1"/>
</dbReference>
<keyword evidence="8" id="KW-1185">Reference proteome</keyword>
<dbReference type="eggNOG" id="COG1309">
    <property type="taxonomic scope" value="Bacteria"/>
</dbReference>
<dbReference type="InterPro" id="IPR009057">
    <property type="entry name" value="Homeodomain-like_sf"/>
</dbReference>
<keyword evidence="3" id="KW-0804">Transcription</keyword>
<dbReference type="Gene3D" id="1.10.10.60">
    <property type="entry name" value="Homeodomain-like"/>
    <property type="match status" value="1"/>
</dbReference>
<evidence type="ECO:0000256" key="4">
    <source>
        <dbReference type="PROSITE-ProRule" id="PRU00335"/>
    </source>
</evidence>
<gene>
    <name evidence="7" type="ordered locus">RPB_3642</name>
</gene>
<dbReference type="GO" id="GO:0003700">
    <property type="term" value="F:DNA-binding transcription factor activity"/>
    <property type="evidence" value="ECO:0007669"/>
    <property type="project" value="TreeGrafter"/>
</dbReference>
<protein>
    <submittedName>
        <fullName evidence="7">Transcriptional regulator, TetR family</fullName>
    </submittedName>
</protein>
<dbReference type="PANTHER" id="PTHR30055:SF234">
    <property type="entry name" value="HTH-TYPE TRANSCRIPTIONAL REGULATOR BETI"/>
    <property type="match status" value="1"/>
</dbReference>
<evidence type="ECO:0000313" key="7">
    <source>
        <dbReference type="EMBL" id="ABD08337.1"/>
    </source>
</evidence>
<evidence type="ECO:0000313" key="8">
    <source>
        <dbReference type="Proteomes" id="UP000008809"/>
    </source>
</evidence>
<dbReference type="RefSeq" id="WP_011442521.1">
    <property type="nucleotide sequence ID" value="NC_007778.1"/>
</dbReference>
<dbReference type="SUPFAM" id="SSF48498">
    <property type="entry name" value="Tetracyclin repressor-like, C-terminal domain"/>
    <property type="match status" value="1"/>
</dbReference>
<evidence type="ECO:0000259" key="6">
    <source>
        <dbReference type="PROSITE" id="PS50977"/>
    </source>
</evidence>
<dbReference type="STRING" id="316058.RPB_3642"/>
<sequence length="227" mass="24995">MARTRANDYDQKRRGILSRSAKLFAEHGYTGTSITMIAEACGVSKALMYHYYRSKDAVLFDLLADHLQHLVGVVESAARSEGDAGERLFAIAAALLEAYRGADAEHQVQISSLKLLPGEQQEELKALERSLVSLMSDAISAAIPATAAKPHLLKPLTMSLFGMLNWHYLWFREGKGLNRQTYAKMVTTLMVAGAEQAMDAVEDDDAEPGRTTSRRKNERPAVARRAG</sequence>
<keyword evidence="1" id="KW-0805">Transcription regulation</keyword>
<proteinExistence type="predicted"/>
<feature type="domain" description="HTH tetR-type" evidence="6">
    <location>
        <begin position="10"/>
        <end position="70"/>
    </location>
</feature>
<accession>Q2ITX3</accession>
<keyword evidence="2 4" id="KW-0238">DNA-binding</keyword>
<dbReference type="GO" id="GO:0000976">
    <property type="term" value="F:transcription cis-regulatory region binding"/>
    <property type="evidence" value="ECO:0007669"/>
    <property type="project" value="TreeGrafter"/>
</dbReference>